<dbReference type="Pfam" id="PF11161">
    <property type="entry name" value="DUF2944"/>
    <property type="match status" value="1"/>
</dbReference>
<reference evidence="1 2" key="1">
    <citation type="submission" date="2018-10" db="EMBL/GenBank/DDBJ databases">
        <title>Robbsia sp. DHC34, isolated from soil.</title>
        <authorList>
            <person name="Gao Z.-H."/>
            <person name="Qiu L.-H."/>
        </authorList>
    </citation>
    <scope>NUCLEOTIDE SEQUENCE [LARGE SCALE GENOMIC DNA]</scope>
    <source>
        <strain evidence="1 2">DHC34</strain>
    </source>
</reference>
<comment type="caution">
    <text evidence="1">The sequence shown here is derived from an EMBL/GenBank/DDBJ whole genome shotgun (WGS) entry which is preliminary data.</text>
</comment>
<name>A0A494YG24_9BURK</name>
<dbReference type="InterPro" id="IPR021332">
    <property type="entry name" value="DUF2944"/>
</dbReference>
<dbReference type="EMBL" id="RBZU01000001">
    <property type="protein sequence ID" value="RKP58987.1"/>
    <property type="molecule type" value="Genomic_DNA"/>
</dbReference>
<dbReference type="Proteomes" id="UP000270342">
    <property type="component" value="Unassembled WGS sequence"/>
</dbReference>
<keyword evidence="2" id="KW-1185">Reference proteome</keyword>
<dbReference type="OrthoDB" id="7057642at2"/>
<accession>A0A494YG24</accession>
<protein>
    <submittedName>
        <fullName evidence="1">DUF2946 family protein</fullName>
    </submittedName>
</protein>
<evidence type="ECO:0000313" key="2">
    <source>
        <dbReference type="Proteomes" id="UP000270342"/>
    </source>
</evidence>
<gene>
    <name evidence="1" type="ORF">D7S86_03470</name>
</gene>
<organism evidence="1 2">
    <name type="scientific">Pararobbsia silviterrae</name>
    <dbReference type="NCBI Taxonomy" id="1792498"/>
    <lineage>
        <taxon>Bacteria</taxon>
        <taxon>Pseudomonadati</taxon>
        <taxon>Pseudomonadota</taxon>
        <taxon>Betaproteobacteria</taxon>
        <taxon>Burkholderiales</taxon>
        <taxon>Burkholderiaceae</taxon>
        <taxon>Pararobbsia</taxon>
    </lineage>
</organism>
<evidence type="ECO:0000313" key="1">
    <source>
        <dbReference type="EMBL" id="RKP58987.1"/>
    </source>
</evidence>
<dbReference type="RefSeq" id="WP_121083437.1">
    <property type="nucleotide sequence ID" value="NZ_RBZU01000001.1"/>
</dbReference>
<proteinExistence type="predicted"/>
<sequence>MDDIVRAALAKWPNVPACYGWLMLDRRGAWRMRDEAAQRAQSLGSPVRHAALIAFIVRNYDVDEHGRWYFQNGPQRVYLELEYTPYVVRLARDADTARDALTLTDQTDASWEPVACWTDDRGAVLFSGHAHGDARARIAVLHDHDLDLFADRLDGDAGRHPDHASPPLQFVWRRDRILPIATIRAEDVAAQFGFVASPAALAAHDAHR</sequence>
<dbReference type="AlphaFoldDB" id="A0A494YG24"/>